<dbReference type="AlphaFoldDB" id="A0A1Y3BKJ4"/>
<gene>
    <name evidence="1" type="ORF">BLA29_011249</name>
</gene>
<protein>
    <submittedName>
        <fullName evidence="1">Uncharacterized protein</fullName>
    </submittedName>
</protein>
<proteinExistence type="predicted"/>
<comment type="caution">
    <text evidence="1">The sequence shown here is derived from an EMBL/GenBank/DDBJ whole genome shotgun (WGS) entry which is preliminary data.</text>
</comment>
<dbReference type="Proteomes" id="UP000194236">
    <property type="component" value="Unassembled WGS sequence"/>
</dbReference>
<accession>A0A1Y3BKJ4</accession>
<feature type="non-terminal residue" evidence="1">
    <location>
        <position position="147"/>
    </location>
</feature>
<keyword evidence="2" id="KW-1185">Reference proteome</keyword>
<reference evidence="1 2" key="1">
    <citation type="submission" date="2017-03" db="EMBL/GenBank/DDBJ databases">
        <title>Genome Survey of Euroglyphus maynei.</title>
        <authorList>
            <person name="Arlian L.G."/>
            <person name="Morgan M.S."/>
            <person name="Rider S.D."/>
        </authorList>
    </citation>
    <scope>NUCLEOTIDE SEQUENCE [LARGE SCALE GENOMIC DNA]</scope>
    <source>
        <strain evidence="1">Arlian Lab</strain>
        <tissue evidence="1">Whole body</tissue>
    </source>
</reference>
<sequence>MTEIRLLKQLQRIEHVEIQGLSDQYYHTCCAIIENGQVSKENEAQFEESRTKVDMVYKYSDRISMVEKCLEKSTLTNDDIGRIDAKLTELRHMELTYPHISCKIDEIVNRYNCMKANASNETVALMTWDDQPNSYSGGWSGGAKVAA</sequence>
<evidence type="ECO:0000313" key="2">
    <source>
        <dbReference type="Proteomes" id="UP000194236"/>
    </source>
</evidence>
<evidence type="ECO:0000313" key="1">
    <source>
        <dbReference type="EMBL" id="OTF80323.1"/>
    </source>
</evidence>
<organism evidence="1 2">
    <name type="scientific">Euroglyphus maynei</name>
    <name type="common">Mayne's house dust mite</name>
    <dbReference type="NCBI Taxonomy" id="6958"/>
    <lineage>
        <taxon>Eukaryota</taxon>
        <taxon>Metazoa</taxon>
        <taxon>Ecdysozoa</taxon>
        <taxon>Arthropoda</taxon>
        <taxon>Chelicerata</taxon>
        <taxon>Arachnida</taxon>
        <taxon>Acari</taxon>
        <taxon>Acariformes</taxon>
        <taxon>Sarcoptiformes</taxon>
        <taxon>Astigmata</taxon>
        <taxon>Psoroptidia</taxon>
        <taxon>Analgoidea</taxon>
        <taxon>Pyroglyphidae</taxon>
        <taxon>Pyroglyphinae</taxon>
        <taxon>Euroglyphus</taxon>
    </lineage>
</organism>
<name>A0A1Y3BKJ4_EURMA</name>
<dbReference type="EMBL" id="MUJZ01018806">
    <property type="protein sequence ID" value="OTF80323.1"/>
    <property type="molecule type" value="Genomic_DNA"/>
</dbReference>